<dbReference type="PANTHER" id="PTHR43806:SF65">
    <property type="entry name" value="SERINE PROTEASE APRX"/>
    <property type="match status" value="1"/>
</dbReference>
<dbReference type="Pfam" id="PF00082">
    <property type="entry name" value="Peptidase_S8"/>
    <property type="match status" value="1"/>
</dbReference>
<evidence type="ECO:0000256" key="4">
    <source>
        <dbReference type="ARBA" id="ARBA00022825"/>
    </source>
</evidence>
<dbReference type="InterPro" id="IPR036852">
    <property type="entry name" value="Peptidase_S8/S53_dom_sf"/>
</dbReference>
<keyword evidence="3 5" id="KW-0378">Hydrolase</keyword>
<feature type="active site" description="Charge relay system" evidence="5">
    <location>
        <position position="9"/>
    </location>
</feature>
<dbReference type="RefSeq" id="WP_186836976.1">
    <property type="nucleotide sequence ID" value="NZ_JACOPD010000006.1"/>
</dbReference>
<evidence type="ECO:0000256" key="5">
    <source>
        <dbReference type="PROSITE-ProRule" id="PRU01240"/>
    </source>
</evidence>
<gene>
    <name evidence="8" type="ORF">H8S01_09045</name>
</gene>
<dbReference type="InterPro" id="IPR015500">
    <property type="entry name" value="Peptidase_S8_subtilisin-rel"/>
</dbReference>
<dbReference type="PROSITE" id="PS51892">
    <property type="entry name" value="SUBTILASE"/>
    <property type="match status" value="1"/>
</dbReference>
<keyword evidence="2 5" id="KW-0645">Protease</keyword>
<evidence type="ECO:0000259" key="7">
    <source>
        <dbReference type="Pfam" id="PF00082"/>
    </source>
</evidence>
<comment type="similarity">
    <text evidence="1 5 6">Belongs to the peptidase S8 family.</text>
</comment>
<reference evidence="8 9" key="1">
    <citation type="submission" date="2020-08" db="EMBL/GenBank/DDBJ databases">
        <title>Genome public.</title>
        <authorList>
            <person name="Liu C."/>
            <person name="Sun Q."/>
        </authorList>
    </citation>
    <scope>NUCLEOTIDE SEQUENCE [LARGE SCALE GENOMIC DNA]</scope>
    <source>
        <strain evidence="8 9">NSJ-43</strain>
    </source>
</reference>
<proteinExistence type="inferred from homology"/>
<evidence type="ECO:0000313" key="9">
    <source>
        <dbReference type="Proteomes" id="UP000628463"/>
    </source>
</evidence>
<dbReference type="PANTHER" id="PTHR43806">
    <property type="entry name" value="PEPTIDASE S8"/>
    <property type="match status" value="1"/>
</dbReference>
<dbReference type="CDD" id="cd07487">
    <property type="entry name" value="Peptidases_S8_1"/>
    <property type="match status" value="1"/>
</dbReference>
<evidence type="ECO:0000256" key="1">
    <source>
        <dbReference type="ARBA" id="ARBA00011073"/>
    </source>
</evidence>
<feature type="active site" description="Charge relay system" evidence="5">
    <location>
        <position position="218"/>
    </location>
</feature>
<dbReference type="SUPFAM" id="SSF52743">
    <property type="entry name" value="Subtilisin-like"/>
    <property type="match status" value="1"/>
</dbReference>
<accession>A0ABR7G0Z9</accession>
<dbReference type="InterPro" id="IPR000209">
    <property type="entry name" value="Peptidase_S8/S53_dom"/>
</dbReference>
<sequence length="274" mass="29250">MYVSVAVMDTGIFRHMDFDTRIAGFADFVGRKKYLYDDNGHGTHVAGIIAGSGKGSNGKYRGIAPDTFLVSVKVLDKSGNGKIENVVEAAGWIIENKSAMNIRVVNISFGTRAKMENGPAIETGEDDYALIMAVEKMWDSGIVVVAAAGNNGPGNTSVTAPGISKKIITVGAFDDKNFFSGRGPTRECIVKPEVVVTGSNIIACNNHQGRYSSKSGTSMAAPVVSGAVARLIKNNPDITPKEVKIWMKSCCKKINVPSEKQGWGVLDIRKFVTG</sequence>
<name>A0ABR7G0Z9_9FIRM</name>
<feature type="domain" description="Peptidase S8/S53" evidence="7">
    <location>
        <begin position="3"/>
        <end position="264"/>
    </location>
</feature>
<evidence type="ECO:0000256" key="6">
    <source>
        <dbReference type="RuleBase" id="RU003355"/>
    </source>
</evidence>
<dbReference type="Proteomes" id="UP000628463">
    <property type="component" value="Unassembled WGS sequence"/>
</dbReference>
<feature type="active site" description="Charge relay system" evidence="5">
    <location>
        <position position="41"/>
    </location>
</feature>
<keyword evidence="4 5" id="KW-0720">Serine protease</keyword>
<dbReference type="PROSITE" id="PS00137">
    <property type="entry name" value="SUBTILASE_HIS"/>
    <property type="match status" value="1"/>
</dbReference>
<keyword evidence="9" id="KW-1185">Reference proteome</keyword>
<protein>
    <submittedName>
        <fullName evidence="8">S8 family peptidase</fullName>
    </submittedName>
</protein>
<dbReference type="InterPro" id="IPR022398">
    <property type="entry name" value="Peptidase_S8_His-AS"/>
</dbReference>
<dbReference type="PRINTS" id="PR00723">
    <property type="entry name" value="SUBTILISIN"/>
</dbReference>
<dbReference type="PROSITE" id="PS00136">
    <property type="entry name" value="SUBTILASE_ASP"/>
    <property type="match status" value="1"/>
</dbReference>
<dbReference type="PROSITE" id="PS00138">
    <property type="entry name" value="SUBTILASE_SER"/>
    <property type="match status" value="1"/>
</dbReference>
<organism evidence="8 9">
    <name type="scientific">Lachnospira hominis</name>
    <name type="common">ex Liu et al. 2021</name>
    <dbReference type="NCBI Taxonomy" id="2763051"/>
    <lineage>
        <taxon>Bacteria</taxon>
        <taxon>Bacillati</taxon>
        <taxon>Bacillota</taxon>
        <taxon>Clostridia</taxon>
        <taxon>Lachnospirales</taxon>
        <taxon>Lachnospiraceae</taxon>
        <taxon>Lachnospira</taxon>
    </lineage>
</organism>
<dbReference type="InterPro" id="IPR023828">
    <property type="entry name" value="Peptidase_S8_Ser-AS"/>
</dbReference>
<evidence type="ECO:0000256" key="2">
    <source>
        <dbReference type="ARBA" id="ARBA00022670"/>
    </source>
</evidence>
<comment type="caution">
    <text evidence="8">The sequence shown here is derived from an EMBL/GenBank/DDBJ whole genome shotgun (WGS) entry which is preliminary data.</text>
</comment>
<evidence type="ECO:0000313" key="8">
    <source>
        <dbReference type="EMBL" id="MBC5681104.1"/>
    </source>
</evidence>
<dbReference type="InterPro" id="IPR050131">
    <property type="entry name" value="Peptidase_S8_subtilisin-like"/>
</dbReference>
<dbReference type="InterPro" id="IPR023827">
    <property type="entry name" value="Peptidase_S8_Asp-AS"/>
</dbReference>
<evidence type="ECO:0000256" key="3">
    <source>
        <dbReference type="ARBA" id="ARBA00022801"/>
    </source>
</evidence>
<dbReference type="Gene3D" id="3.40.50.200">
    <property type="entry name" value="Peptidase S8/S53 domain"/>
    <property type="match status" value="1"/>
</dbReference>
<dbReference type="EMBL" id="JACOPD010000006">
    <property type="protein sequence ID" value="MBC5681104.1"/>
    <property type="molecule type" value="Genomic_DNA"/>
</dbReference>